<gene>
    <name evidence="8" type="ORF">P43SY_007268</name>
</gene>
<dbReference type="Proteomes" id="UP001209570">
    <property type="component" value="Unassembled WGS sequence"/>
</dbReference>
<evidence type="ECO:0000256" key="5">
    <source>
        <dbReference type="ARBA" id="ARBA00023136"/>
    </source>
</evidence>
<dbReference type="GO" id="GO:0016020">
    <property type="term" value="C:membrane"/>
    <property type="evidence" value="ECO:0007669"/>
    <property type="project" value="UniProtKB-SubCell"/>
</dbReference>
<comment type="subcellular location">
    <subcellularLocation>
        <location evidence="1 6">Membrane</location>
        <topology evidence="1 6">Multi-pass membrane protein</topology>
    </subcellularLocation>
</comment>
<dbReference type="PANTHER" id="PTHR12300:SF161">
    <property type="entry name" value="RECEPTOR EXPRESSION-ENHANCING PROTEIN"/>
    <property type="match status" value="1"/>
</dbReference>
<evidence type="ECO:0000256" key="7">
    <source>
        <dbReference type="SAM" id="Phobius"/>
    </source>
</evidence>
<organism evidence="8 9">
    <name type="scientific">Pythium insidiosum</name>
    <name type="common">Pythiosis disease agent</name>
    <dbReference type="NCBI Taxonomy" id="114742"/>
    <lineage>
        <taxon>Eukaryota</taxon>
        <taxon>Sar</taxon>
        <taxon>Stramenopiles</taxon>
        <taxon>Oomycota</taxon>
        <taxon>Peronosporomycetes</taxon>
        <taxon>Pythiales</taxon>
        <taxon>Pythiaceae</taxon>
        <taxon>Pythium</taxon>
    </lineage>
</organism>
<reference evidence="8" key="1">
    <citation type="submission" date="2021-12" db="EMBL/GenBank/DDBJ databases">
        <title>Prjna785345.</title>
        <authorList>
            <person name="Rujirawat T."/>
            <person name="Krajaejun T."/>
        </authorList>
    </citation>
    <scope>NUCLEOTIDE SEQUENCE</scope>
    <source>
        <strain evidence="8">Pi057C3</strain>
    </source>
</reference>
<keyword evidence="9" id="KW-1185">Reference proteome</keyword>
<keyword evidence="3 7" id="KW-0812">Transmembrane</keyword>
<sequence>MSFYLISEGLTCLGMLSGAYESLKVLSRVEKGIDISVLRQILEFWLVLGSLRVFEEYLEFLVSWIPFFYLFKCMLLALVLMPNAKIPHVLYHGCIEPSLDHIQLVVHEHVTPLVEALILRHGQWFNTKLVSKAVGLMKDDELEAFEQELTQKLLQVREEQRSRRRRAL</sequence>
<evidence type="ECO:0000256" key="2">
    <source>
        <dbReference type="ARBA" id="ARBA00008573"/>
    </source>
</evidence>
<comment type="caution">
    <text evidence="8">The sequence shown here is derived from an EMBL/GenBank/DDBJ whole genome shotgun (WGS) entry which is preliminary data.</text>
</comment>
<evidence type="ECO:0000313" key="9">
    <source>
        <dbReference type="Proteomes" id="UP001209570"/>
    </source>
</evidence>
<dbReference type="EMBL" id="JAKCXM010000797">
    <property type="protein sequence ID" value="KAJ0391894.1"/>
    <property type="molecule type" value="Genomic_DNA"/>
</dbReference>
<keyword evidence="5 7" id="KW-0472">Membrane</keyword>
<dbReference type="InterPro" id="IPR004345">
    <property type="entry name" value="TB2_DP1_HVA22"/>
</dbReference>
<evidence type="ECO:0000256" key="6">
    <source>
        <dbReference type="RuleBase" id="RU362006"/>
    </source>
</evidence>
<evidence type="ECO:0000256" key="1">
    <source>
        <dbReference type="ARBA" id="ARBA00004141"/>
    </source>
</evidence>
<dbReference type="PANTHER" id="PTHR12300">
    <property type="entry name" value="HVA22-LIKE PROTEINS"/>
    <property type="match status" value="1"/>
</dbReference>
<dbReference type="AlphaFoldDB" id="A0AAD5L7B8"/>
<feature type="transmembrane region" description="Helical" evidence="7">
    <location>
        <begin position="61"/>
        <end position="81"/>
    </location>
</feature>
<evidence type="ECO:0000313" key="8">
    <source>
        <dbReference type="EMBL" id="KAJ0391894.1"/>
    </source>
</evidence>
<keyword evidence="4 7" id="KW-1133">Transmembrane helix</keyword>
<evidence type="ECO:0000256" key="4">
    <source>
        <dbReference type="ARBA" id="ARBA00022989"/>
    </source>
</evidence>
<accession>A0AAD5L7B8</accession>
<proteinExistence type="inferred from homology"/>
<comment type="similarity">
    <text evidence="2 6">Belongs to the DP1 family.</text>
</comment>
<evidence type="ECO:0000256" key="3">
    <source>
        <dbReference type="ARBA" id="ARBA00022692"/>
    </source>
</evidence>
<name>A0AAD5L7B8_PYTIN</name>
<protein>
    <submittedName>
        <fullName evidence="8">Uncharacterized protein</fullName>
    </submittedName>
</protein>
<dbReference type="Pfam" id="PF03134">
    <property type="entry name" value="TB2_DP1_HVA22"/>
    <property type="match status" value="1"/>
</dbReference>